<sequence length="88" mass="9617">MSNSPSTVPRERLSQLREVVTEEQPLRLGFELVAAPLRFVGFWAAVALPFLYVPLLFGGLEASEFTVFGALLALNALALVLGHNYARS</sequence>
<reference evidence="4" key="1">
    <citation type="journal article" date="2015" name="J. Biotechnol.">
        <title>Complete genome sequence of Haloferax gibbonsii strain ARA6, a potential producer of polyhydroxyalkanoates and halocins isolated from Araruama, Rio de Janeiro, Brasil.</title>
        <authorList>
            <person name="Pinto L.H."/>
            <person name="D'Alincourt Carvalho-Assef A.P."/>
            <person name="Vieira R.P."/>
            <person name="Clementino M.M."/>
            <person name="Albano R.M."/>
        </authorList>
    </citation>
    <scope>NUCLEOTIDE SEQUENCE [LARGE SCALE GENOMIC DNA]</scope>
    <source>
        <strain evidence="4">ARA6</strain>
    </source>
</reference>
<dbReference type="EMBL" id="CP063205">
    <property type="protein sequence ID" value="QOS12385.1"/>
    <property type="molecule type" value="Genomic_DNA"/>
</dbReference>
<keyword evidence="1" id="KW-0472">Membrane</keyword>
<name>A0A0K1IVK3_HALGI</name>
<organism evidence="2 4">
    <name type="scientific">Haloferax gibbonsii</name>
    <dbReference type="NCBI Taxonomy" id="35746"/>
    <lineage>
        <taxon>Archaea</taxon>
        <taxon>Methanobacteriati</taxon>
        <taxon>Methanobacteriota</taxon>
        <taxon>Stenosarchaea group</taxon>
        <taxon>Halobacteria</taxon>
        <taxon>Halobacteriales</taxon>
        <taxon>Haloferacaceae</taxon>
        <taxon>Haloferax</taxon>
    </lineage>
</organism>
<gene>
    <name evidence="2" type="ORF">ABY42_12225</name>
    <name evidence="3" type="ORF">HfgLR_11240</name>
</gene>
<dbReference type="EMBL" id="CP011947">
    <property type="protein sequence ID" value="AKU08464.1"/>
    <property type="molecule type" value="Genomic_DNA"/>
</dbReference>
<dbReference type="PATRIC" id="fig|35746.4.peg.2649"/>
<dbReference type="Proteomes" id="UP000663064">
    <property type="component" value="Chromosome"/>
</dbReference>
<feature type="transmembrane region" description="Helical" evidence="1">
    <location>
        <begin position="65"/>
        <end position="86"/>
    </location>
</feature>
<reference evidence="2" key="2">
    <citation type="submission" date="2015-06" db="EMBL/GenBank/DDBJ databases">
        <authorList>
            <person name="Hoefler B.C."/>
            <person name="Straight P.D."/>
        </authorList>
    </citation>
    <scope>NUCLEOTIDE SEQUENCE [LARGE SCALE GENOMIC DNA]</scope>
    <source>
        <strain evidence="2">ARA6</strain>
    </source>
</reference>
<proteinExistence type="predicted"/>
<dbReference type="RefSeq" id="WP_004975169.1">
    <property type="nucleotide sequence ID" value="NZ_CP011947.1"/>
</dbReference>
<dbReference type="KEGG" id="hgi:ABY42_12225"/>
<reference evidence="3" key="3">
    <citation type="journal article" date="2021" name="Front. Microbiol.">
        <title>Cellular and Genomic Properties of Haloferax gibbonsii LR2-5, the Host of Euryarchaeal Virus HFTV1.</title>
        <authorList>
            <person name="Tittes C."/>
            <person name="Schwarzer S."/>
            <person name="Pfeiffer F."/>
            <person name="Dyall-Smith M."/>
            <person name="Rodriguez-Franco M."/>
            <person name="Oksanen H.M."/>
            <person name="Quax T.E.F."/>
        </authorList>
    </citation>
    <scope>NUCLEOTIDE SEQUENCE</scope>
    <source>
        <strain evidence="3">LR2-5</strain>
    </source>
</reference>
<evidence type="ECO:0000313" key="4">
    <source>
        <dbReference type="Proteomes" id="UP000066124"/>
    </source>
</evidence>
<accession>A0A0K1IVK3</accession>
<dbReference type="AlphaFoldDB" id="A0A0K1IVK3"/>
<evidence type="ECO:0000313" key="2">
    <source>
        <dbReference type="EMBL" id="AKU08464.1"/>
    </source>
</evidence>
<dbReference type="GeneID" id="59459915"/>
<keyword evidence="1" id="KW-1133">Transmembrane helix</keyword>
<keyword evidence="1" id="KW-0812">Transmembrane</keyword>
<protein>
    <submittedName>
        <fullName evidence="2">Uncharacterized protein</fullName>
    </submittedName>
</protein>
<dbReference type="Proteomes" id="UP000066124">
    <property type="component" value="Chromosome"/>
</dbReference>
<evidence type="ECO:0000313" key="3">
    <source>
        <dbReference type="EMBL" id="QOS12385.1"/>
    </source>
</evidence>
<feature type="transmembrane region" description="Helical" evidence="1">
    <location>
        <begin position="32"/>
        <end position="53"/>
    </location>
</feature>
<dbReference type="InterPro" id="IPR058341">
    <property type="entry name" value="DUF8028"/>
</dbReference>
<evidence type="ECO:0000256" key="1">
    <source>
        <dbReference type="SAM" id="Phobius"/>
    </source>
</evidence>
<dbReference type="Pfam" id="PF26071">
    <property type="entry name" value="DUF8028"/>
    <property type="match status" value="1"/>
</dbReference>